<evidence type="ECO:0000256" key="1">
    <source>
        <dbReference type="SAM" id="MobiDB-lite"/>
    </source>
</evidence>
<comment type="caution">
    <text evidence="2">The sequence shown here is derived from an EMBL/GenBank/DDBJ whole genome shotgun (WGS) entry which is preliminary data.</text>
</comment>
<accession>A0A9N9UG46</accession>
<dbReference type="AlphaFoldDB" id="A0A9N9UG46"/>
<dbReference type="OrthoDB" id="10538606at2759"/>
<gene>
    <name evidence="2" type="ORF">CBYS24578_00014997</name>
</gene>
<feature type="compositionally biased region" description="Basic residues" evidence="1">
    <location>
        <begin position="1"/>
        <end position="10"/>
    </location>
</feature>
<dbReference type="Proteomes" id="UP000754883">
    <property type="component" value="Unassembled WGS sequence"/>
</dbReference>
<reference evidence="2" key="1">
    <citation type="submission" date="2021-10" db="EMBL/GenBank/DDBJ databases">
        <authorList>
            <person name="Piombo E."/>
        </authorList>
    </citation>
    <scope>NUCLEOTIDE SEQUENCE</scope>
</reference>
<proteinExistence type="predicted"/>
<feature type="region of interest" description="Disordered" evidence="1">
    <location>
        <begin position="1"/>
        <end position="28"/>
    </location>
</feature>
<protein>
    <submittedName>
        <fullName evidence="2">Uncharacterized protein</fullName>
    </submittedName>
</protein>
<sequence>MRKKLPKSKTKAMAPKKAPHGLGCEDARAHSPLSTHVSEAFPVSHFHISPSQGRHDDVNVSRRPMHPQLLRPSDDQSRQLNAHLRSQPNRRTQGHGDLSIRLAPDGVFEEEADSNAAENLSPGTFFYIATDDLEFLYRAADSVVSNPPSKNEASKSCALYCGRKRLPQIHRTNLRGHFLKAYRYELYLVQAFRDRMVGLSFEVPSALIPPVTMEQVPVPFPIRGPPPPPQQQPVPMTIRGYVQMGF</sequence>
<feature type="region of interest" description="Disordered" evidence="1">
    <location>
        <begin position="47"/>
        <end position="80"/>
    </location>
</feature>
<organism evidence="2 3">
    <name type="scientific">Clonostachys byssicola</name>
    <dbReference type="NCBI Taxonomy" id="160290"/>
    <lineage>
        <taxon>Eukaryota</taxon>
        <taxon>Fungi</taxon>
        <taxon>Dikarya</taxon>
        <taxon>Ascomycota</taxon>
        <taxon>Pezizomycotina</taxon>
        <taxon>Sordariomycetes</taxon>
        <taxon>Hypocreomycetidae</taxon>
        <taxon>Hypocreales</taxon>
        <taxon>Bionectriaceae</taxon>
        <taxon>Clonostachys</taxon>
    </lineage>
</organism>
<dbReference type="EMBL" id="CABFNO020001436">
    <property type="protein sequence ID" value="CAG9987766.1"/>
    <property type="molecule type" value="Genomic_DNA"/>
</dbReference>
<evidence type="ECO:0000313" key="3">
    <source>
        <dbReference type="Proteomes" id="UP000754883"/>
    </source>
</evidence>
<keyword evidence="3" id="KW-1185">Reference proteome</keyword>
<name>A0A9N9UG46_9HYPO</name>
<evidence type="ECO:0000313" key="2">
    <source>
        <dbReference type="EMBL" id="CAG9987766.1"/>
    </source>
</evidence>